<dbReference type="Pfam" id="PF05114">
    <property type="entry name" value="MbnB_TglH_ChrH"/>
    <property type="match status" value="1"/>
</dbReference>
<dbReference type="NCBIfam" id="NF003818">
    <property type="entry name" value="PRK05409.1"/>
    <property type="match status" value="1"/>
</dbReference>
<proteinExistence type="predicted"/>
<accession>A0A285U258</accession>
<gene>
    <name evidence="1" type="ORF">SAMN05428964_11213</name>
</gene>
<evidence type="ECO:0000313" key="2">
    <source>
        <dbReference type="Proteomes" id="UP000219068"/>
    </source>
</evidence>
<protein>
    <submittedName>
        <fullName evidence="1">Uncharacterized protein</fullName>
    </submittedName>
</protein>
<dbReference type="PANTHER" id="PTHR42194">
    <property type="entry name" value="UPF0276 PROTEIN HI_1600"/>
    <property type="match status" value="1"/>
</dbReference>
<sequence>MTATSTEIPAIAGLSFKPQHAEQVLARNTEPLWFEIHAENYMTAGGPRKKVLDALSLNYPLSLHGVGLSLGGGDALNRDHLNRVKALVDTYQPGLISEHIAWSTHNGGYFADLFPPLLTRNSLELLIHKIEQIQDHLSTQILIENPASYLQISCDSIPEHEYIVEVAKRSGCKLLIDVTNIFISAHNIGINAHQYIESIPEHLVGEYHLSGYTRDARNSEILIDSHSRAVPDDVWHLFQHALNIIGPRPTLIEWDDDIPTWEIFYAEALRANQALKSVGKSYGG</sequence>
<dbReference type="Proteomes" id="UP000219068">
    <property type="component" value="Unassembled WGS sequence"/>
</dbReference>
<dbReference type="Gene3D" id="3.20.20.150">
    <property type="entry name" value="Divalent-metal-dependent TIM barrel enzymes"/>
    <property type="match status" value="1"/>
</dbReference>
<dbReference type="RefSeq" id="WP_097053772.1">
    <property type="nucleotide sequence ID" value="NZ_OBMM01000012.1"/>
</dbReference>
<dbReference type="PANTHER" id="PTHR42194:SF1">
    <property type="entry name" value="UPF0276 PROTEIN HI_1600"/>
    <property type="match status" value="1"/>
</dbReference>
<organism evidence="1 2">
    <name type="scientific">Thalassospira xiamenensis</name>
    <dbReference type="NCBI Taxonomy" id="220697"/>
    <lineage>
        <taxon>Bacteria</taxon>
        <taxon>Pseudomonadati</taxon>
        <taxon>Pseudomonadota</taxon>
        <taxon>Alphaproteobacteria</taxon>
        <taxon>Rhodospirillales</taxon>
        <taxon>Thalassospiraceae</taxon>
        <taxon>Thalassospira</taxon>
    </lineage>
</organism>
<evidence type="ECO:0000313" key="1">
    <source>
        <dbReference type="EMBL" id="SOC31035.1"/>
    </source>
</evidence>
<dbReference type="EMBL" id="OBMM01000012">
    <property type="protein sequence ID" value="SOC31035.1"/>
    <property type="molecule type" value="Genomic_DNA"/>
</dbReference>
<dbReference type="InterPro" id="IPR007801">
    <property type="entry name" value="MbnB/TglH/ChrH"/>
</dbReference>
<dbReference type="AlphaFoldDB" id="A0A285U258"/>
<reference evidence="1 2" key="1">
    <citation type="submission" date="2017-08" db="EMBL/GenBank/DDBJ databases">
        <authorList>
            <person name="de Groot N.N."/>
        </authorList>
    </citation>
    <scope>NUCLEOTIDE SEQUENCE [LARGE SCALE GENOMIC DNA]</scope>
    <source>
        <strain evidence="1 2">USBA 78</strain>
    </source>
</reference>
<name>A0A285U258_9PROT</name>